<dbReference type="InterPro" id="IPR001460">
    <property type="entry name" value="PCN-bd_Tpept"/>
</dbReference>
<evidence type="ECO:0000256" key="1">
    <source>
        <dbReference type="ARBA" id="ARBA00002624"/>
    </source>
</evidence>
<evidence type="ECO:0000256" key="3">
    <source>
        <dbReference type="ARBA" id="ARBA00004752"/>
    </source>
</evidence>
<evidence type="ECO:0000256" key="12">
    <source>
        <dbReference type="ARBA" id="ARBA00022801"/>
    </source>
</evidence>
<feature type="domain" description="Glycosyl transferase family 51" evidence="26">
    <location>
        <begin position="170"/>
        <end position="340"/>
    </location>
</feature>
<dbReference type="RefSeq" id="WP_183911689.1">
    <property type="nucleotide sequence ID" value="NZ_JACHXZ010000007.1"/>
</dbReference>
<evidence type="ECO:0000256" key="16">
    <source>
        <dbReference type="ARBA" id="ARBA00023251"/>
    </source>
</evidence>
<evidence type="ECO:0000256" key="9">
    <source>
        <dbReference type="ARBA" id="ARBA00022670"/>
    </source>
</evidence>
<dbReference type="GO" id="GO:0006508">
    <property type="term" value="P:proteolysis"/>
    <property type="evidence" value="ECO:0007669"/>
    <property type="project" value="UniProtKB-KW"/>
</dbReference>
<evidence type="ECO:0000256" key="15">
    <source>
        <dbReference type="ARBA" id="ARBA00023136"/>
    </source>
</evidence>
<dbReference type="AlphaFoldDB" id="A0A839UUS0"/>
<evidence type="ECO:0000256" key="6">
    <source>
        <dbReference type="ARBA" id="ARBA00018637"/>
    </source>
</evidence>
<comment type="catalytic activity">
    <reaction evidence="21">
        <text>[GlcNAc-(1-&gt;4)-Mur2Ac(oyl-L-Ala-gamma-D-Glu-L-Lys-D-Ala-D-Ala)](n)-di-trans,octa-cis-undecaprenyl diphosphate + beta-D-GlcNAc-(1-&gt;4)-Mur2Ac(oyl-L-Ala-gamma-D-Glu-L-Lys-D-Ala-D-Ala)-di-trans,octa-cis-undecaprenyl diphosphate = [GlcNAc-(1-&gt;4)-Mur2Ac(oyl-L-Ala-gamma-D-Glu-L-Lys-D-Ala-D-Ala)](n+1)-di-trans,octa-cis-undecaprenyl diphosphate + di-trans,octa-cis-undecaprenyl diphosphate + H(+)</text>
        <dbReference type="Rhea" id="RHEA:23708"/>
        <dbReference type="Rhea" id="RHEA-COMP:9602"/>
        <dbReference type="Rhea" id="RHEA-COMP:9603"/>
        <dbReference type="ChEBI" id="CHEBI:15378"/>
        <dbReference type="ChEBI" id="CHEBI:58405"/>
        <dbReference type="ChEBI" id="CHEBI:60033"/>
        <dbReference type="ChEBI" id="CHEBI:78435"/>
        <dbReference type="EC" id="2.4.99.28"/>
    </reaction>
</comment>
<evidence type="ECO:0000256" key="21">
    <source>
        <dbReference type="ARBA" id="ARBA00049902"/>
    </source>
</evidence>
<feature type="domain" description="Bifunctional transglycosylase second" evidence="27">
    <location>
        <begin position="71"/>
        <end position="153"/>
    </location>
</feature>
<evidence type="ECO:0000256" key="2">
    <source>
        <dbReference type="ARBA" id="ARBA00004236"/>
    </source>
</evidence>
<evidence type="ECO:0000256" key="10">
    <source>
        <dbReference type="ARBA" id="ARBA00022676"/>
    </source>
</evidence>
<dbReference type="EMBL" id="JACHXZ010000007">
    <property type="protein sequence ID" value="MBB3170190.1"/>
    <property type="molecule type" value="Genomic_DNA"/>
</dbReference>
<keyword evidence="15" id="KW-0472">Membrane</keyword>
<dbReference type="GO" id="GO:0005886">
    <property type="term" value="C:plasma membrane"/>
    <property type="evidence" value="ECO:0007669"/>
    <property type="project" value="UniProtKB-SubCell"/>
</dbReference>
<organism evidence="28 29">
    <name type="scientific">Simiduia aestuariiviva</name>
    <dbReference type="NCBI Taxonomy" id="1510459"/>
    <lineage>
        <taxon>Bacteria</taxon>
        <taxon>Pseudomonadati</taxon>
        <taxon>Pseudomonadota</taxon>
        <taxon>Gammaproteobacteria</taxon>
        <taxon>Cellvibrionales</taxon>
        <taxon>Cellvibrionaceae</taxon>
        <taxon>Simiduia</taxon>
    </lineage>
</organism>
<feature type="active site" description="Proton donor; for transglycosylase activity" evidence="24">
    <location>
        <position position="193"/>
    </location>
</feature>
<comment type="subcellular location">
    <subcellularLocation>
        <location evidence="2">Cell membrane</location>
    </subcellularLocation>
</comment>
<protein>
    <recommendedName>
        <fullName evidence="6 22">Penicillin-binding protein 1B</fullName>
        <shortName evidence="23">PBP-1b</shortName>
        <shortName evidence="23">PBP1b</shortName>
    </recommendedName>
    <alternativeName>
        <fullName evidence="19 23">Murein polymerase</fullName>
    </alternativeName>
</protein>
<evidence type="ECO:0000256" key="22">
    <source>
        <dbReference type="NCBIfam" id="TIGR02071"/>
    </source>
</evidence>
<dbReference type="Proteomes" id="UP000559987">
    <property type="component" value="Unassembled WGS sequence"/>
</dbReference>
<keyword evidence="11 23" id="KW-0808">Transferase</keyword>
<keyword evidence="29" id="KW-1185">Reference proteome</keyword>
<evidence type="ECO:0000259" key="25">
    <source>
        <dbReference type="Pfam" id="PF00905"/>
    </source>
</evidence>
<evidence type="ECO:0000256" key="23">
    <source>
        <dbReference type="PIRNR" id="PIRNR002799"/>
    </source>
</evidence>
<keyword evidence="17" id="KW-0511">Multifunctional enzyme</keyword>
<evidence type="ECO:0000256" key="19">
    <source>
        <dbReference type="ARBA" id="ARBA00032454"/>
    </source>
</evidence>
<evidence type="ECO:0000259" key="26">
    <source>
        <dbReference type="Pfam" id="PF00912"/>
    </source>
</evidence>
<evidence type="ECO:0000256" key="18">
    <source>
        <dbReference type="ARBA" id="ARBA00023316"/>
    </source>
</evidence>
<keyword evidence="16" id="KW-0046">Antibiotic resistance</keyword>
<dbReference type="GO" id="GO:0009274">
    <property type="term" value="C:peptidoglycan-based cell wall"/>
    <property type="evidence" value="ECO:0007669"/>
    <property type="project" value="UniProtKB-UniRule"/>
</dbReference>
<keyword evidence="13 23" id="KW-0133">Cell shape</keyword>
<dbReference type="Gene3D" id="1.10.3810.10">
    <property type="entry name" value="Biosynthetic peptidoglycan transglycosylase-like"/>
    <property type="match status" value="1"/>
</dbReference>
<dbReference type="SUPFAM" id="SSF53955">
    <property type="entry name" value="Lysozyme-like"/>
    <property type="match status" value="1"/>
</dbReference>
<dbReference type="GO" id="GO:0009252">
    <property type="term" value="P:peptidoglycan biosynthetic process"/>
    <property type="evidence" value="ECO:0007669"/>
    <property type="project" value="UniProtKB-UniRule"/>
</dbReference>
<dbReference type="InterPro" id="IPR036950">
    <property type="entry name" value="PBP_transglycosylase"/>
</dbReference>
<dbReference type="GO" id="GO:0008658">
    <property type="term" value="F:penicillin binding"/>
    <property type="evidence" value="ECO:0007669"/>
    <property type="project" value="UniProtKB-UniRule"/>
</dbReference>
<comment type="function">
    <text evidence="1 23">Cell wall formation. Synthesis of cross-linked peptidoglycan from the lipid intermediates. The enzyme has a penicillin-insensitive transglycosylase N-terminal domain (formation of linear glycan strands) and a penicillin-sensitive transpeptidase C-terminal domain (cross-linking of the peptide subunits).</text>
</comment>
<evidence type="ECO:0000256" key="11">
    <source>
        <dbReference type="ARBA" id="ARBA00022679"/>
    </source>
</evidence>
<proteinExistence type="inferred from homology"/>
<comment type="catalytic activity">
    <reaction evidence="20">
        <text>Preferential cleavage: (Ac)2-L-Lys-D-Ala-|-D-Ala. Also transpeptidation of peptidyl-alanyl moieties that are N-acyl substituents of D-alanine.</text>
        <dbReference type="EC" id="3.4.16.4"/>
    </reaction>
</comment>
<accession>A0A839UUS0</accession>
<dbReference type="PIRSF" id="PIRSF002799">
    <property type="entry name" value="PBP_1b"/>
    <property type="match status" value="1"/>
</dbReference>
<dbReference type="InterPro" id="IPR023346">
    <property type="entry name" value="Lysozyme-like_dom_sf"/>
</dbReference>
<dbReference type="InterPro" id="IPR028166">
    <property type="entry name" value="UB2H"/>
</dbReference>
<evidence type="ECO:0000256" key="5">
    <source>
        <dbReference type="ARBA" id="ARBA00007739"/>
    </source>
</evidence>
<gene>
    <name evidence="28" type="ORF">FHS30_003413</name>
</gene>
<feature type="active site" description="Acyl-ester intermediate; for transpeptidase activity" evidence="24">
    <location>
        <position position="473"/>
    </location>
</feature>
<keyword evidence="8" id="KW-0121">Carboxypeptidase</keyword>
<dbReference type="InterPro" id="IPR050396">
    <property type="entry name" value="Glycosyltr_51/Transpeptidase"/>
</dbReference>
<evidence type="ECO:0000256" key="7">
    <source>
        <dbReference type="ARBA" id="ARBA00022475"/>
    </source>
</evidence>
<evidence type="ECO:0000313" key="28">
    <source>
        <dbReference type="EMBL" id="MBB3170190.1"/>
    </source>
</evidence>
<evidence type="ECO:0000256" key="14">
    <source>
        <dbReference type="ARBA" id="ARBA00022984"/>
    </source>
</evidence>
<dbReference type="GO" id="GO:0008955">
    <property type="term" value="F:peptidoglycan glycosyltransferase activity"/>
    <property type="evidence" value="ECO:0007669"/>
    <property type="project" value="UniProtKB-UniRule"/>
</dbReference>
<dbReference type="UniPathway" id="UPA00219"/>
<comment type="similarity">
    <text evidence="5 23">In the N-terminal section; belongs to the glycosyltransferase 51 family.</text>
</comment>
<evidence type="ECO:0000256" key="20">
    <source>
        <dbReference type="ARBA" id="ARBA00034000"/>
    </source>
</evidence>
<dbReference type="SUPFAM" id="SSF56601">
    <property type="entry name" value="beta-lactamase/transpeptidase-like"/>
    <property type="match status" value="1"/>
</dbReference>
<evidence type="ECO:0000256" key="4">
    <source>
        <dbReference type="ARBA" id="ARBA00007090"/>
    </source>
</evidence>
<keyword evidence="7" id="KW-1003">Cell membrane</keyword>
<keyword evidence="18 23" id="KW-0961">Cell wall biogenesis/degradation</keyword>
<dbReference type="Pfam" id="PF00905">
    <property type="entry name" value="Transpeptidase"/>
    <property type="match status" value="1"/>
</dbReference>
<comment type="caution">
    <text evidence="28">The sequence shown here is derived from an EMBL/GenBank/DDBJ whole genome shotgun (WGS) entry which is preliminary data.</text>
</comment>
<sequence>MAKRTSARKSRSSSACRSGRLTWRAWLVRLLLLASALGLVALVLIDWQLRAKFDGKKWALPARVYAQPLELYEGSRMAPARLESHLKRLGYQPVVKISGSGQFSREAFGGAINYHIATRGFQFWDGLSPATRWQLQLRNGVVSSLSADQAGADFLRLEPEQIGGIYPAHLEDRQLVRLADIPPLLGETLLAVEDRHFLEHHGVSLRAVARAFMANLRAGGVTQGGSTLTQQLVKNFYLTSERSLSRKGLEAVMALLLEIHYSKAEILETYLNEVYLGQQGAKSIHGFALASQHYFRRPLNELAPDQIALLVGLVKGASYYNPWRSPKRAKARRDLVLGVMREAQLITAEQHRDYLSRPLRIAAQNSEPVTRYANFIDLVKRQLTRDYKPADLQSEGLNIFTTLDLQVQSHVETTLQQQLVGTEAGYQLPKESLQGAAVVVRVGTAEVLALAGDRNPSVAGFNRALDAHRQIGSLAKPAIYLTALMQPARYQLSTLISDEPVRVAGPDGDWVPQNYQRESHGQVPLFEALAKSYNQASARLGMQLGLRQVADTLTQLGAERDVPQVPAMLLGAVGMSPMEVAERYHTLAADGFYSPLRAIKSVTTKDGLPLQRYPLAVEARLPAEAVYQLQYGLRAVMREGTGKGAYRYLPDTLDVAGKTGTTNDQRDSWFAGFSGEHLAVAWVGRDDNGTTPLTGATGALPIWARVMAGIETRGLDAPAPSGIHLYWVDGATGRASGENCEGARLLPFTDGYTPQDRVPCRYLEHPLKHWWKSLWQ</sequence>
<reference evidence="28 29" key="1">
    <citation type="submission" date="2020-08" db="EMBL/GenBank/DDBJ databases">
        <title>Genomic Encyclopedia of Type Strains, Phase III (KMG-III): the genomes of soil and plant-associated and newly described type strains.</title>
        <authorList>
            <person name="Whitman W."/>
        </authorList>
    </citation>
    <scope>NUCLEOTIDE SEQUENCE [LARGE SCALE GENOMIC DNA]</scope>
    <source>
        <strain evidence="28 29">CECT 8571</strain>
    </source>
</reference>
<name>A0A839UUS0_9GAMM</name>
<dbReference type="Gene3D" id="3.40.710.10">
    <property type="entry name" value="DD-peptidase/beta-lactamase superfamily"/>
    <property type="match status" value="1"/>
</dbReference>
<evidence type="ECO:0000256" key="24">
    <source>
        <dbReference type="PIRSR" id="PIRSR002799-1"/>
    </source>
</evidence>
<dbReference type="GO" id="GO:0009002">
    <property type="term" value="F:serine-type D-Ala-D-Ala carboxypeptidase activity"/>
    <property type="evidence" value="ECO:0007669"/>
    <property type="project" value="UniProtKB-EC"/>
</dbReference>
<comment type="pathway">
    <text evidence="3 23">Cell wall biogenesis; peptidoglycan biosynthesis.</text>
</comment>
<dbReference type="Gene3D" id="3.30.2060.10">
    <property type="entry name" value="Penicillin-binding protein 1b domain"/>
    <property type="match status" value="1"/>
</dbReference>
<dbReference type="GO" id="GO:0008360">
    <property type="term" value="P:regulation of cell shape"/>
    <property type="evidence" value="ECO:0007669"/>
    <property type="project" value="UniProtKB-UniRule"/>
</dbReference>
<dbReference type="InterPro" id="IPR001264">
    <property type="entry name" value="Glyco_trans_51"/>
</dbReference>
<dbReference type="Pfam" id="PF00912">
    <property type="entry name" value="Transgly"/>
    <property type="match status" value="1"/>
</dbReference>
<dbReference type="GO" id="GO:0071555">
    <property type="term" value="P:cell wall organization"/>
    <property type="evidence" value="ECO:0007669"/>
    <property type="project" value="UniProtKB-UniRule"/>
</dbReference>
<keyword evidence="10 23" id="KW-0328">Glycosyltransferase</keyword>
<dbReference type="PANTHER" id="PTHR32282:SF11">
    <property type="entry name" value="PENICILLIN-BINDING PROTEIN 1B"/>
    <property type="match status" value="1"/>
</dbReference>
<keyword evidence="12 28" id="KW-0378">Hydrolase</keyword>
<dbReference type="PANTHER" id="PTHR32282">
    <property type="entry name" value="BINDING PROTEIN TRANSPEPTIDASE, PUTATIVE-RELATED"/>
    <property type="match status" value="1"/>
</dbReference>
<dbReference type="InterPro" id="IPR011813">
    <property type="entry name" value="PBP_1b"/>
</dbReference>
<evidence type="ECO:0000313" key="29">
    <source>
        <dbReference type="Proteomes" id="UP000559987"/>
    </source>
</evidence>
<dbReference type="GO" id="GO:0046677">
    <property type="term" value="P:response to antibiotic"/>
    <property type="evidence" value="ECO:0007669"/>
    <property type="project" value="UniProtKB-UniRule"/>
</dbReference>
<dbReference type="InterPro" id="IPR012338">
    <property type="entry name" value="Beta-lactam/transpept-like"/>
</dbReference>
<dbReference type="GO" id="GO:0030288">
    <property type="term" value="C:outer membrane-bounded periplasmic space"/>
    <property type="evidence" value="ECO:0007669"/>
    <property type="project" value="TreeGrafter"/>
</dbReference>
<dbReference type="Pfam" id="PF14814">
    <property type="entry name" value="UB2H"/>
    <property type="match status" value="1"/>
</dbReference>
<feature type="domain" description="Penicillin-binding protein transpeptidase" evidence="25">
    <location>
        <begin position="435"/>
        <end position="673"/>
    </location>
</feature>
<evidence type="ECO:0000259" key="27">
    <source>
        <dbReference type="Pfam" id="PF14814"/>
    </source>
</evidence>
<evidence type="ECO:0000256" key="13">
    <source>
        <dbReference type="ARBA" id="ARBA00022960"/>
    </source>
</evidence>
<dbReference type="NCBIfam" id="TIGR02071">
    <property type="entry name" value="PBP_1b"/>
    <property type="match status" value="1"/>
</dbReference>
<evidence type="ECO:0000256" key="17">
    <source>
        <dbReference type="ARBA" id="ARBA00023268"/>
    </source>
</evidence>
<keyword evidence="14 23" id="KW-0573">Peptidoglycan synthesis</keyword>
<evidence type="ECO:0000256" key="8">
    <source>
        <dbReference type="ARBA" id="ARBA00022645"/>
    </source>
</evidence>
<comment type="similarity">
    <text evidence="4 23">In the C-terminal section; belongs to the transpeptidase family.</text>
</comment>
<keyword evidence="9" id="KW-0645">Protease</keyword>